<accession>U2C4Q6</accession>
<proteinExistence type="predicted"/>
<evidence type="ECO:0000313" key="2">
    <source>
        <dbReference type="EMBL" id="ERI85464.1"/>
    </source>
</evidence>
<dbReference type="HOGENOM" id="CLU_184249_0_0_10"/>
<protein>
    <recommendedName>
        <fullName evidence="1">DUF7688 domain-containing protein</fullName>
    </recommendedName>
</protein>
<evidence type="ECO:0000313" key="3">
    <source>
        <dbReference type="Proteomes" id="UP000016496"/>
    </source>
</evidence>
<dbReference type="PATRIC" id="fig|1321819.3.peg.1503"/>
<dbReference type="AlphaFoldDB" id="U2C4Q6"/>
<dbReference type="InterPro" id="IPR056105">
    <property type="entry name" value="DUF7688"/>
</dbReference>
<dbReference type="Pfam" id="PF24737">
    <property type="entry name" value="DUF7688"/>
    <property type="match status" value="1"/>
</dbReference>
<dbReference type="EMBL" id="AWSV01000089">
    <property type="protein sequence ID" value="ERI85464.1"/>
    <property type="molecule type" value="Genomic_DNA"/>
</dbReference>
<feature type="domain" description="DUF7688" evidence="1">
    <location>
        <begin position="22"/>
        <end position="91"/>
    </location>
</feature>
<comment type="caution">
    <text evidence="2">The sequence shown here is derived from an EMBL/GenBank/DDBJ whole genome shotgun (WGS) entry which is preliminary data.</text>
</comment>
<sequence length="95" mass="10447">MDVTVHKDISDKSSLGNSVAVMDEIRQDGETILSSSDGISIPMIFRNLSGKNFSGKEYSNYLKHVAYDDMGFVPGTITLWHGGRLVAKAKLEKIN</sequence>
<organism evidence="2 3">
    <name type="scientific">Bacteroides pyogenes F0041</name>
    <dbReference type="NCBI Taxonomy" id="1321819"/>
    <lineage>
        <taxon>Bacteria</taxon>
        <taxon>Pseudomonadati</taxon>
        <taxon>Bacteroidota</taxon>
        <taxon>Bacteroidia</taxon>
        <taxon>Bacteroidales</taxon>
        <taxon>Bacteroidaceae</taxon>
        <taxon>Bacteroides</taxon>
    </lineage>
</organism>
<evidence type="ECO:0000259" key="1">
    <source>
        <dbReference type="Pfam" id="PF24737"/>
    </source>
</evidence>
<reference evidence="2 3" key="1">
    <citation type="submission" date="2013-08" db="EMBL/GenBank/DDBJ databases">
        <authorList>
            <person name="Weinstock G."/>
            <person name="Sodergren E."/>
            <person name="Wylie T."/>
            <person name="Fulton L."/>
            <person name="Fulton R."/>
            <person name="Fronick C."/>
            <person name="O'Laughlin M."/>
            <person name="Godfrey J."/>
            <person name="Miner T."/>
            <person name="Herter B."/>
            <person name="Appelbaum E."/>
            <person name="Cordes M."/>
            <person name="Lek S."/>
            <person name="Wollam A."/>
            <person name="Pepin K.H."/>
            <person name="Palsikar V.B."/>
            <person name="Mitreva M."/>
            <person name="Wilson R.K."/>
        </authorList>
    </citation>
    <scope>NUCLEOTIDE SEQUENCE [LARGE SCALE GENOMIC DNA]</scope>
    <source>
        <strain evidence="2 3">F0041</strain>
    </source>
</reference>
<dbReference type="Proteomes" id="UP000016496">
    <property type="component" value="Unassembled WGS sequence"/>
</dbReference>
<name>U2C4Q6_9BACE</name>
<gene>
    <name evidence="2" type="ORF">HMPREF1981_01636</name>
</gene>